<proteinExistence type="inferred from homology"/>
<sequence>MAEERAEPQVADPQAIIVGIDGSRASRNALAFAIGEAQAMGRTIRLVGAYTIPSVAAATIDVSYVPIDDSAVRAAVTASLKEAAAEVRAAGVGVEAVIEIGDAAGVLVEESRQASLAVVGSRGRGGFAGRLLGTVSSALPAHSLAPTIVVPVSWSLDGQRRPEVSSSQPVRSARGADFEQGGDGETYPGLDFSGSVVVGIDALGKDSPALWAAAEIAVRRGTPLHIVGVITTTVVGPEWLPSASDMKRFVDEGADKIALAAAAVAQQHPELTVDWTLFDGQPAEVLVRASDTADILVIGSRGRGGFAGLLLGSTSQSVLPYAKCPTMVVRAKREG</sequence>
<dbReference type="InterPro" id="IPR014729">
    <property type="entry name" value="Rossmann-like_a/b/a_fold"/>
</dbReference>
<evidence type="ECO:0000259" key="3">
    <source>
        <dbReference type="Pfam" id="PF00582"/>
    </source>
</evidence>
<evidence type="ECO:0000256" key="1">
    <source>
        <dbReference type="ARBA" id="ARBA00008791"/>
    </source>
</evidence>
<dbReference type="PRINTS" id="PR01438">
    <property type="entry name" value="UNVRSLSTRESS"/>
</dbReference>
<accession>A0A6N9H845</accession>
<name>A0A6N9H845_9MICO</name>
<dbReference type="RefSeq" id="WP_160953403.1">
    <property type="nucleotide sequence ID" value="NZ_WWEQ01000031.1"/>
</dbReference>
<feature type="region of interest" description="Disordered" evidence="2">
    <location>
        <begin position="160"/>
        <end position="185"/>
    </location>
</feature>
<comment type="caution">
    <text evidence="4">The sequence shown here is derived from an EMBL/GenBank/DDBJ whole genome shotgun (WGS) entry which is preliminary data.</text>
</comment>
<protein>
    <submittedName>
        <fullName evidence="4">Universal stress protein</fullName>
    </submittedName>
</protein>
<evidence type="ECO:0000256" key="2">
    <source>
        <dbReference type="SAM" id="MobiDB-lite"/>
    </source>
</evidence>
<feature type="domain" description="UspA" evidence="3">
    <location>
        <begin position="196"/>
        <end position="330"/>
    </location>
</feature>
<reference evidence="4 5" key="1">
    <citation type="submission" date="2020-01" db="EMBL/GenBank/DDBJ databases">
        <authorList>
            <person name="Deng T."/>
        </authorList>
    </citation>
    <scope>NUCLEOTIDE SEQUENCE [LARGE SCALE GENOMIC DNA]</scope>
    <source>
        <strain evidence="4 5">5221</strain>
    </source>
</reference>
<dbReference type="AlphaFoldDB" id="A0A6N9H845"/>
<keyword evidence="5" id="KW-1185">Reference proteome</keyword>
<gene>
    <name evidence="4" type="ORF">GSY69_08355</name>
</gene>
<dbReference type="PANTHER" id="PTHR46268:SF6">
    <property type="entry name" value="UNIVERSAL STRESS PROTEIN UP12"/>
    <property type="match status" value="1"/>
</dbReference>
<dbReference type="InterPro" id="IPR006015">
    <property type="entry name" value="Universal_stress_UspA"/>
</dbReference>
<dbReference type="SUPFAM" id="SSF52402">
    <property type="entry name" value="Adenine nucleotide alpha hydrolases-like"/>
    <property type="match status" value="2"/>
</dbReference>
<dbReference type="InterPro" id="IPR006016">
    <property type="entry name" value="UspA"/>
</dbReference>
<dbReference type="Pfam" id="PF00582">
    <property type="entry name" value="Usp"/>
    <property type="match status" value="2"/>
</dbReference>
<feature type="domain" description="UspA" evidence="3">
    <location>
        <begin position="15"/>
        <end position="151"/>
    </location>
</feature>
<organism evidence="4 5">
    <name type="scientific">Brevibacterium rongguiense</name>
    <dbReference type="NCBI Taxonomy" id="2695267"/>
    <lineage>
        <taxon>Bacteria</taxon>
        <taxon>Bacillati</taxon>
        <taxon>Actinomycetota</taxon>
        <taxon>Actinomycetes</taxon>
        <taxon>Micrococcales</taxon>
        <taxon>Brevibacteriaceae</taxon>
        <taxon>Brevibacterium</taxon>
    </lineage>
</organism>
<evidence type="ECO:0000313" key="5">
    <source>
        <dbReference type="Proteomes" id="UP000469215"/>
    </source>
</evidence>
<dbReference type="EMBL" id="WWEQ01000031">
    <property type="protein sequence ID" value="MYM19976.1"/>
    <property type="molecule type" value="Genomic_DNA"/>
</dbReference>
<dbReference type="Proteomes" id="UP000469215">
    <property type="component" value="Unassembled WGS sequence"/>
</dbReference>
<dbReference type="Gene3D" id="3.40.50.620">
    <property type="entry name" value="HUPs"/>
    <property type="match status" value="2"/>
</dbReference>
<evidence type="ECO:0000313" key="4">
    <source>
        <dbReference type="EMBL" id="MYM19976.1"/>
    </source>
</evidence>
<comment type="similarity">
    <text evidence="1">Belongs to the universal stress protein A family.</text>
</comment>
<dbReference type="PANTHER" id="PTHR46268">
    <property type="entry name" value="STRESS RESPONSE PROTEIN NHAX"/>
    <property type="match status" value="1"/>
</dbReference>